<keyword evidence="3" id="KW-1185">Reference proteome</keyword>
<dbReference type="STRING" id="1334022.SAMN04487907_101787"/>
<feature type="transmembrane region" description="Helical" evidence="1">
    <location>
        <begin position="12"/>
        <end position="34"/>
    </location>
</feature>
<proteinExistence type="predicted"/>
<name>A0A1I1EA28_9FLAO</name>
<evidence type="ECO:0000313" key="3">
    <source>
        <dbReference type="Proteomes" id="UP000199438"/>
    </source>
</evidence>
<organism evidence="2 3">
    <name type="scientific">Zunongwangia mangrovi</name>
    <dbReference type="NCBI Taxonomy" id="1334022"/>
    <lineage>
        <taxon>Bacteria</taxon>
        <taxon>Pseudomonadati</taxon>
        <taxon>Bacteroidota</taxon>
        <taxon>Flavobacteriia</taxon>
        <taxon>Flavobacteriales</taxon>
        <taxon>Flavobacteriaceae</taxon>
        <taxon>Zunongwangia</taxon>
    </lineage>
</organism>
<dbReference type="OrthoDB" id="1451745at2"/>
<dbReference type="AlphaFoldDB" id="A0A1I1EA28"/>
<accession>A0A1I1EA28</accession>
<keyword evidence="1" id="KW-0472">Membrane</keyword>
<dbReference type="Pfam" id="PF11188">
    <property type="entry name" value="DUF2975"/>
    <property type="match status" value="1"/>
</dbReference>
<keyword evidence="1" id="KW-1133">Transmembrane helix</keyword>
<dbReference type="RefSeq" id="WP_092540054.1">
    <property type="nucleotide sequence ID" value="NZ_FOKV01000001.1"/>
</dbReference>
<feature type="transmembrane region" description="Helical" evidence="1">
    <location>
        <begin position="138"/>
        <end position="158"/>
    </location>
</feature>
<gene>
    <name evidence="2" type="ORF">SAMN04487907_101787</name>
</gene>
<evidence type="ECO:0008006" key="4">
    <source>
        <dbReference type="Google" id="ProtNLM"/>
    </source>
</evidence>
<reference evidence="3" key="1">
    <citation type="submission" date="2016-10" db="EMBL/GenBank/DDBJ databases">
        <authorList>
            <person name="Varghese N."/>
            <person name="Submissions S."/>
        </authorList>
    </citation>
    <scope>NUCLEOTIDE SEQUENCE [LARGE SCALE GENOMIC DNA]</scope>
    <source>
        <strain evidence="3">DSM 24499</strain>
    </source>
</reference>
<sequence>MRPPILLKTILDICFIFSAFSLVVFLISLIITFSTETDLSFVSIEKPPEDLNNFALWGLILIEVIKTCAFVYGLYVLRKLIRSFFGNKLYTKLQITALNLSGRLICLSVILGAVSEFLKKMIVDSRIELNFGFEFSFSSFWIILAFGIFLIFLSKVFANARQLKQENELTI</sequence>
<dbReference type="InterPro" id="IPR021354">
    <property type="entry name" value="DUF2975"/>
</dbReference>
<evidence type="ECO:0000256" key="1">
    <source>
        <dbReference type="SAM" id="Phobius"/>
    </source>
</evidence>
<dbReference type="Proteomes" id="UP000199438">
    <property type="component" value="Unassembled WGS sequence"/>
</dbReference>
<keyword evidence="1" id="KW-0812">Transmembrane</keyword>
<feature type="transmembrane region" description="Helical" evidence="1">
    <location>
        <begin position="54"/>
        <end position="77"/>
    </location>
</feature>
<dbReference type="EMBL" id="FOKV01000001">
    <property type="protein sequence ID" value="SFB82198.1"/>
    <property type="molecule type" value="Genomic_DNA"/>
</dbReference>
<evidence type="ECO:0000313" key="2">
    <source>
        <dbReference type="EMBL" id="SFB82198.1"/>
    </source>
</evidence>
<feature type="transmembrane region" description="Helical" evidence="1">
    <location>
        <begin position="97"/>
        <end position="118"/>
    </location>
</feature>
<protein>
    <recommendedName>
        <fullName evidence="4">DUF2975 domain-containing protein</fullName>
    </recommendedName>
</protein>